<organism evidence="2 3">
    <name type="scientific">Bittarella massiliensis</name>
    <name type="common">ex Durand et al. 2017</name>
    <dbReference type="NCBI Taxonomy" id="1720313"/>
    <lineage>
        <taxon>Bacteria</taxon>
        <taxon>Bacillati</taxon>
        <taxon>Bacillota</taxon>
        <taxon>Clostridia</taxon>
        <taxon>Eubacteriales</taxon>
        <taxon>Oscillospiraceae</taxon>
        <taxon>Bittarella (ex Durand et al. 2017)</taxon>
    </lineage>
</organism>
<name>A0AAW5KHE6_9FIRM</name>
<feature type="transmembrane region" description="Helical" evidence="1">
    <location>
        <begin position="164"/>
        <end position="187"/>
    </location>
</feature>
<dbReference type="SUPFAM" id="SSF158560">
    <property type="entry name" value="BH3980-like"/>
    <property type="match status" value="1"/>
</dbReference>
<dbReference type="EMBL" id="JANGAB010000005">
    <property type="protein sequence ID" value="MCQ4949948.1"/>
    <property type="molecule type" value="Genomic_DNA"/>
</dbReference>
<feature type="transmembrane region" description="Helical" evidence="1">
    <location>
        <begin position="87"/>
        <end position="113"/>
    </location>
</feature>
<dbReference type="Proteomes" id="UP001205063">
    <property type="component" value="Unassembled WGS sequence"/>
</dbReference>
<dbReference type="RefSeq" id="WP_185914908.1">
    <property type="nucleotide sequence ID" value="NZ_JACMSD010000001.1"/>
</dbReference>
<feature type="transmembrane region" description="Helical" evidence="1">
    <location>
        <begin position="193"/>
        <end position="210"/>
    </location>
</feature>
<keyword evidence="1" id="KW-0472">Membrane</keyword>
<reference evidence="2" key="1">
    <citation type="submission" date="2022-06" db="EMBL/GenBank/DDBJ databases">
        <title>Isolation of gut microbiota from human fecal samples.</title>
        <authorList>
            <person name="Pamer E.G."/>
            <person name="Barat B."/>
            <person name="Waligurski E."/>
            <person name="Medina S."/>
            <person name="Paddock L."/>
            <person name="Mostad J."/>
        </authorList>
    </citation>
    <scope>NUCLEOTIDE SEQUENCE</scope>
    <source>
        <strain evidence="2">DFI.7.96</strain>
    </source>
</reference>
<proteinExistence type="predicted"/>
<evidence type="ECO:0000313" key="2">
    <source>
        <dbReference type="EMBL" id="MCQ4949948.1"/>
    </source>
</evidence>
<evidence type="ECO:0008006" key="4">
    <source>
        <dbReference type="Google" id="ProtNLM"/>
    </source>
</evidence>
<protein>
    <recommendedName>
        <fullName evidence="4">DUF1129 family protein</fullName>
    </recommendedName>
</protein>
<feature type="transmembrane region" description="Helical" evidence="1">
    <location>
        <begin position="133"/>
        <end position="152"/>
    </location>
</feature>
<evidence type="ECO:0000313" key="3">
    <source>
        <dbReference type="Proteomes" id="UP001205063"/>
    </source>
</evidence>
<keyword evidence="1" id="KW-1133">Transmembrane helix</keyword>
<keyword evidence="1" id="KW-0812">Transmembrane</keyword>
<gene>
    <name evidence="2" type="ORF">NE646_09780</name>
</gene>
<dbReference type="AlphaFoldDB" id="A0AAW5KHE6"/>
<accession>A0AAW5KHE6</accession>
<dbReference type="Gene3D" id="1.10.1900.10">
    <property type="entry name" value="c-terminal domain of poly(a) binding protein"/>
    <property type="match status" value="1"/>
</dbReference>
<comment type="caution">
    <text evidence="2">The sequence shown here is derived from an EMBL/GenBank/DDBJ whole genome shotgun (WGS) entry which is preliminary data.</text>
</comment>
<evidence type="ECO:0000256" key="1">
    <source>
        <dbReference type="SAM" id="Phobius"/>
    </source>
</evidence>
<sequence>MKRDSEVACLTEEGQRYLADILTYLRLKQMDEGELEAVADDLKAMFWEAQQRGEGPQQVLGRDFRAFCDDILAGAGRKRRRAVLCDWADTVLLGLLLLVGLDFLFSGAIGQAANALLHGSAYDWRWAITAGDLLTWGVLAAAVAGLYLWVGRTPLAERGTTRRTLSFGMGAGVMVLCLALAAVGRFLLPHVLFHPPLWGLAAALLLGYLAHRALCRLSR</sequence>